<keyword evidence="4" id="KW-1185">Reference proteome</keyword>
<evidence type="ECO:0000256" key="1">
    <source>
        <dbReference type="SAM" id="SignalP"/>
    </source>
</evidence>
<dbReference type="PANTHER" id="PTHR21310:SF13">
    <property type="entry name" value="AMINOGLYCOSIDE PHOSPHOTRANSFERASE DOMAIN-CONTAINING PROTEIN"/>
    <property type="match status" value="1"/>
</dbReference>
<evidence type="ECO:0000313" key="4">
    <source>
        <dbReference type="Proteomes" id="UP000030816"/>
    </source>
</evidence>
<evidence type="ECO:0000259" key="2">
    <source>
        <dbReference type="Pfam" id="PF01636"/>
    </source>
</evidence>
<dbReference type="PANTHER" id="PTHR21310">
    <property type="entry name" value="AMINOGLYCOSIDE PHOSPHOTRANSFERASE-RELATED-RELATED"/>
    <property type="match status" value="1"/>
</dbReference>
<dbReference type="HOGENOM" id="CLU_072119_0_0_1"/>
<sequence length="385" mass="42707">MAPGKSLPPAIDPSLIATLLTFLALPPARSITPLHVNAAFHRIYLIHYASPPPAAELADLWASPAGTRLVLRVSGPHVPYLKTTNEVAIMTWVRRNTRIPVPRVVRYDNTPNNVLGREFTLLEEAPGRSVDSVYAHLPDATKVRLVNELIDALVELRAHPFRHVGGLQLVGDEVLPGPLLEDAFWFRPGMEAEFGSDESVQTPGPVGPYSSHADFVRGYIGVVAHAVAAHDALAWARHLLPRLAGLVAALPRLELDTALVLAHKDLHFGNVMASPDGRVTAILDWEFAAVVPVVRWDPVCAFLWNCEYTQEGHDEKYRMRAVFERELERRGVVKWWQATSPDIDAVWDVVRYMRAIVELCPRGGNMDQCRLWSRQAAEALAKLGV</sequence>
<dbReference type="InterPro" id="IPR002575">
    <property type="entry name" value="Aminoglycoside_PTrfase"/>
</dbReference>
<dbReference type="Gene3D" id="3.30.200.20">
    <property type="entry name" value="Phosphorylase Kinase, domain 1"/>
    <property type="match status" value="1"/>
</dbReference>
<reference evidence="3 4" key="1">
    <citation type="journal article" date="2014" name="Proc. Natl. Acad. Sci. U.S.A.">
        <title>Trajectory and genomic determinants of fungal-pathogen speciation and host adaptation.</title>
        <authorList>
            <person name="Hu X."/>
            <person name="Xiao G."/>
            <person name="Zheng P."/>
            <person name="Shang Y."/>
            <person name="Su Y."/>
            <person name="Zhang X."/>
            <person name="Liu X."/>
            <person name="Zhan S."/>
            <person name="St Leger R.J."/>
            <person name="Wang C."/>
        </authorList>
    </citation>
    <scope>NUCLEOTIDE SEQUENCE [LARGE SCALE GENOMIC DNA]</scope>
    <source>
        <strain evidence="3 4">ARSEF 1941</strain>
    </source>
</reference>
<dbReference type="EMBL" id="AZHE01000001">
    <property type="protein sequence ID" value="KHO01311.1"/>
    <property type="molecule type" value="Genomic_DNA"/>
</dbReference>
<organism evidence="3 4">
    <name type="scientific">Metarhizium album (strain ARSEF 1941)</name>
    <dbReference type="NCBI Taxonomy" id="1081103"/>
    <lineage>
        <taxon>Eukaryota</taxon>
        <taxon>Fungi</taxon>
        <taxon>Dikarya</taxon>
        <taxon>Ascomycota</taxon>
        <taxon>Pezizomycotina</taxon>
        <taxon>Sordariomycetes</taxon>
        <taxon>Hypocreomycetidae</taxon>
        <taxon>Hypocreales</taxon>
        <taxon>Clavicipitaceae</taxon>
        <taxon>Metarhizium</taxon>
    </lineage>
</organism>
<dbReference type="RefSeq" id="XP_040682376.1">
    <property type="nucleotide sequence ID" value="XM_040819111.1"/>
</dbReference>
<dbReference type="Proteomes" id="UP000030816">
    <property type="component" value="Unassembled WGS sequence"/>
</dbReference>
<evidence type="ECO:0000313" key="3">
    <source>
        <dbReference type="EMBL" id="KHO01311.1"/>
    </source>
</evidence>
<dbReference type="OrthoDB" id="2831558at2759"/>
<proteinExistence type="predicted"/>
<dbReference type="Gene3D" id="3.90.1200.10">
    <property type="match status" value="1"/>
</dbReference>
<dbReference type="AlphaFoldDB" id="A0A0B2X7Q7"/>
<accession>A0A0B2X7Q7</accession>
<protein>
    <submittedName>
        <fullName evidence="3">Aminoglycoside phosphotransferase</fullName>
    </submittedName>
</protein>
<keyword evidence="3" id="KW-0808">Transferase</keyword>
<gene>
    <name evidence="3" type="ORF">MAM_00312</name>
</gene>
<feature type="domain" description="Aminoglycoside phosphotransferase" evidence="2">
    <location>
        <begin position="67"/>
        <end position="292"/>
    </location>
</feature>
<comment type="caution">
    <text evidence="3">The sequence shown here is derived from an EMBL/GenBank/DDBJ whole genome shotgun (WGS) entry which is preliminary data.</text>
</comment>
<dbReference type="InterPro" id="IPR011009">
    <property type="entry name" value="Kinase-like_dom_sf"/>
</dbReference>
<dbReference type="SUPFAM" id="SSF56112">
    <property type="entry name" value="Protein kinase-like (PK-like)"/>
    <property type="match status" value="1"/>
</dbReference>
<keyword evidence="1" id="KW-0732">Signal</keyword>
<dbReference type="InterPro" id="IPR051678">
    <property type="entry name" value="AGP_Transferase"/>
</dbReference>
<feature type="signal peptide" evidence="1">
    <location>
        <begin position="1"/>
        <end position="30"/>
    </location>
</feature>
<dbReference type="GeneID" id="63734767"/>
<dbReference type="STRING" id="1081103.A0A0B2X7Q7"/>
<dbReference type="GO" id="GO:0016740">
    <property type="term" value="F:transferase activity"/>
    <property type="evidence" value="ECO:0007669"/>
    <property type="project" value="UniProtKB-KW"/>
</dbReference>
<feature type="chain" id="PRO_5002097009" evidence="1">
    <location>
        <begin position="31"/>
        <end position="385"/>
    </location>
</feature>
<name>A0A0B2X7Q7_METAS</name>
<dbReference type="Pfam" id="PF01636">
    <property type="entry name" value="APH"/>
    <property type="match status" value="1"/>
</dbReference>